<keyword evidence="1" id="KW-0472">Membrane</keyword>
<protein>
    <submittedName>
        <fullName evidence="2">Uncharacterized protein</fullName>
    </submittedName>
</protein>
<keyword evidence="1" id="KW-0812">Transmembrane</keyword>
<dbReference type="HOGENOM" id="CLU_1265767_0_0_10"/>
<reference evidence="2" key="1">
    <citation type="submission" date="2011-09" db="EMBL/GenBank/DDBJ databases">
        <title>The permanent draft genome of Mucilaginibacter paludis DSM 18603.</title>
        <authorList>
            <consortium name="US DOE Joint Genome Institute (JGI-PGF)"/>
            <person name="Lucas S."/>
            <person name="Han J."/>
            <person name="Lapidus A."/>
            <person name="Bruce D."/>
            <person name="Goodwin L."/>
            <person name="Pitluck S."/>
            <person name="Peters L."/>
            <person name="Kyrpides N."/>
            <person name="Mavromatis K."/>
            <person name="Ivanova N."/>
            <person name="Mikhailova N."/>
            <person name="Held B."/>
            <person name="Detter J.C."/>
            <person name="Tapia R."/>
            <person name="Han C."/>
            <person name="Land M."/>
            <person name="Hauser L."/>
            <person name="Markowitz V."/>
            <person name="Cheng J.-F."/>
            <person name="Hugenholtz P."/>
            <person name="Woyke T."/>
            <person name="Wu D."/>
            <person name="Tindall B."/>
            <person name="Brambilla E."/>
            <person name="Klenk H.-P."/>
            <person name="Eisen J.A."/>
        </authorList>
    </citation>
    <scope>NUCLEOTIDE SEQUENCE [LARGE SCALE GENOMIC DNA]</scope>
    <source>
        <strain evidence="2">DSM 18603</strain>
    </source>
</reference>
<dbReference type="STRING" id="714943.Mucpa_1835"/>
<feature type="transmembrane region" description="Helical" evidence="1">
    <location>
        <begin position="121"/>
        <end position="141"/>
    </location>
</feature>
<feature type="transmembrane region" description="Helical" evidence="1">
    <location>
        <begin position="62"/>
        <end position="79"/>
    </location>
</feature>
<accession>H1YAA7</accession>
<dbReference type="RefSeq" id="WP_008505909.1">
    <property type="nucleotide sequence ID" value="NZ_CM001403.1"/>
</dbReference>
<dbReference type="EMBL" id="CM001403">
    <property type="protein sequence ID" value="EHQ25988.1"/>
    <property type="molecule type" value="Genomic_DNA"/>
</dbReference>
<evidence type="ECO:0000313" key="3">
    <source>
        <dbReference type="Proteomes" id="UP000002774"/>
    </source>
</evidence>
<dbReference type="OrthoDB" id="651989at2"/>
<proteinExistence type="predicted"/>
<feature type="transmembrane region" description="Helical" evidence="1">
    <location>
        <begin position="38"/>
        <end position="56"/>
    </location>
</feature>
<gene>
    <name evidence="2" type="ORF">Mucpa_1835</name>
</gene>
<keyword evidence="3" id="KW-1185">Reference proteome</keyword>
<keyword evidence="1" id="KW-1133">Transmembrane helix</keyword>
<dbReference type="AlphaFoldDB" id="H1YAA7"/>
<dbReference type="eggNOG" id="ENOG5031IGS">
    <property type="taxonomic scope" value="Bacteria"/>
</dbReference>
<name>H1YAA7_9SPHI</name>
<sequence length="218" mass="25438">MTITKAILVANDIPILLSGVLAVIFYRRFEKKFKIFSWFLICSSIIQIIALIFWFVRANNMPLLHLYVPLGFVLLAWFYQAVLESFINKGIIVTVTLLFLCFSIINSVFFENIHIFNSNALTVESILLIIFSIFTFIVLLNQQLQSVTRDVKQSLSWINSGILIYYSTTLLLFYFSNYLMHHHSVNISAFTWMFHSFASITMYCCILVGLWKRGRKYH</sequence>
<evidence type="ECO:0000313" key="2">
    <source>
        <dbReference type="EMBL" id="EHQ25988.1"/>
    </source>
</evidence>
<dbReference type="Proteomes" id="UP000002774">
    <property type="component" value="Chromosome"/>
</dbReference>
<organism evidence="2 3">
    <name type="scientific">Mucilaginibacter paludis DSM 18603</name>
    <dbReference type="NCBI Taxonomy" id="714943"/>
    <lineage>
        <taxon>Bacteria</taxon>
        <taxon>Pseudomonadati</taxon>
        <taxon>Bacteroidota</taxon>
        <taxon>Sphingobacteriia</taxon>
        <taxon>Sphingobacteriales</taxon>
        <taxon>Sphingobacteriaceae</taxon>
        <taxon>Mucilaginibacter</taxon>
    </lineage>
</organism>
<feature type="transmembrane region" description="Helical" evidence="1">
    <location>
        <begin position="91"/>
        <end position="109"/>
    </location>
</feature>
<feature type="transmembrane region" description="Helical" evidence="1">
    <location>
        <begin position="192"/>
        <end position="211"/>
    </location>
</feature>
<evidence type="ECO:0000256" key="1">
    <source>
        <dbReference type="SAM" id="Phobius"/>
    </source>
</evidence>
<feature type="transmembrane region" description="Helical" evidence="1">
    <location>
        <begin position="162"/>
        <end position="180"/>
    </location>
</feature>